<feature type="domain" description="S-layer protein C-terminal" evidence="2">
    <location>
        <begin position="42"/>
        <end position="85"/>
    </location>
</feature>
<sequence length="168" mass="18831">MKRKVMVTLLVALLGLTFSILSVHSVKAESVTSGNFVEVDVRSAQLYNSFGLSLGKSEPKGSDWYLGKTVTVNGNDYYQVATNEFLSSNDSFVYRNRPEVIKVSSDDGDVPVYNHNLVESTKVALAPNTSWYSDRVITTSEGMPFVRVATNEYVGMWYVIQQQFTEKY</sequence>
<dbReference type="AlphaFoldDB" id="A0A2K9HNG7"/>
<proteinExistence type="predicted"/>
<accession>A0A2K9HNG7</accession>
<keyword evidence="4" id="KW-1185">Reference proteome</keyword>
<dbReference type="KEGG" id="lali:LA20249_05915"/>
<dbReference type="RefSeq" id="WP_057738642.1">
    <property type="nucleotide sequence ID" value="NZ_AZDQ01000020.1"/>
</dbReference>
<dbReference type="Proteomes" id="UP000234653">
    <property type="component" value="Chromosome"/>
</dbReference>
<evidence type="ECO:0000313" key="3">
    <source>
        <dbReference type="EMBL" id="AUI71743.1"/>
    </source>
</evidence>
<evidence type="ECO:0000313" key="4">
    <source>
        <dbReference type="Proteomes" id="UP000234653"/>
    </source>
</evidence>
<dbReference type="Pfam" id="PF03217">
    <property type="entry name" value="SlpA"/>
    <property type="match status" value="1"/>
</dbReference>
<feature type="signal peptide" evidence="1">
    <location>
        <begin position="1"/>
        <end position="28"/>
    </location>
</feature>
<name>A0A2K9HNG7_9LACO</name>
<gene>
    <name evidence="3" type="ORF">LA20249_05915</name>
</gene>
<dbReference type="InterPro" id="IPR024968">
    <property type="entry name" value="SlpA_C_lactobacillus"/>
</dbReference>
<organism evidence="3 4">
    <name type="scientific">Companilactobacillus alimentarius DSM 20249</name>
    <dbReference type="NCBI Taxonomy" id="1423720"/>
    <lineage>
        <taxon>Bacteria</taxon>
        <taxon>Bacillati</taxon>
        <taxon>Bacillota</taxon>
        <taxon>Bacilli</taxon>
        <taxon>Lactobacillales</taxon>
        <taxon>Lactobacillaceae</taxon>
        <taxon>Companilactobacillus</taxon>
    </lineage>
</organism>
<reference evidence="3 4" key="1">
    <citation type="submission" date="2016-12" db="EMBL/GenBank/DDBJ databases">
        <title>The whole genome sequencing and assembly of Lactobacillus alimentarius DSM 20249T strain.</title>
        <authorList>
            <person name="Lee Y.-J."/>
            <person name="Yi H."/>
            <person name="Bahn Y.-S."/>
            <person name="Kim J.F."/>
            <person name="Lee D.-W."/>
        </authorList>
    </citation>
    <scope>NUCLEOTIDE SEQUENCE [LARGE SCALE GENOMIC DNA]</scope>
    <source>
        <strain evidence="3 4">DSM 20249</strain>
    </source>
</reference>
<keyword evidence="1" id="KW-0732">Signal</keyword>
<protein>
    <recommendedName>
        <fullName evidence="2">S-layer protein C-terminal domain-containing protein</fullName>
    </recommendedName>
</protein>
<evidence type="ECO:0000259" key="2">
    <source>
        <dbReference type="Pfam" id="PF03217"/>
    </source>
</evidence>
<dbReference type="OrthoDB" id="2281946at2"/>
<dbReference type="EMBL" id="CP018867">
    <property type="protein sequence ID" value="AUI71743.1"/>
    <property type="molecule type" value="Genomic_DNA"/>
</dbReference>
<feature type="chain" id="PRO_5014759239" description="S-layer protein C-terminal domain-containing protein" evidence="1">
    <location>
        <begin position="29"/>
        <end position="168"/>
    </location>
</feature>
<evidence type="ECO:0000256" key="1">
    <source>
        <dbReference type="SAM" id="SignalP"/>
    </source>
</evidence>